<evidence type="ECO:0000313" key="3">
    <source>
        <dbReference type="Proteomes" id="UP000177376"/>
    </source>
</evidence>
<evidence type="ECO:0000313" key="2">
    <source>
        <dbReference type="EMBL" id="OGY52389.1"/>
    </source>
</evidence>
<sequence length="100" mass="11225">MPEFEGGNYGAAEREWGAELSGEKEKKQQEATTIALLKEIKKDFNADPWQIPMEDYQPYLEAAQTYLDIADTDPDFSINENLAILAQDIINKAPMETAGE</sequence>
<gene>
    <name evidence="2" type="ORF">A3A02_02810</name>
</gene>
<feature type="region of interest" description="Disordered" evidence="1">
    <location>
        <begin position="1"/>
        <end position="27"/>
    </location>
</feature>
<evidence type="ECO:0000256" key="1">
    <source>
        <dbReference type="SAM" id="MobiDB-lite"/>
    </source>
</evidence>
<accession>A0A1G1YJB9</accession>
<proteinExistence type="predicted"/>
<dbReference type="EMBL" id="MHIM01000020">
    <property type="protein sequence ID" value="OGY52389.1"/>
    <property type="molecule type" value="Genomic_DNA"/>
</dbReference>
<feature type="compositionally biased region" description="Basic and acidic residues" evidence="1">
    <location>
        <begin position="12"/>
        <end position="27"/>
    </location>
</feature>
<comment type="caution">
    <text evidence="2">The sequence shown here is derived from an EMBL/GenBank/DDBJ whole genome shotgun (WGS) entry which is preliminary data.</text>
</comment>
<name>A0A1G1YJB9_9BACT</name>
<dbReference type="AlphaFoldDB" id="A0A1G1YJB9"/>
<reference evidence="2 3" key="1">
    <citation type="journal article" date="2016" name="Nat. Commun.">
        <title>Thousands of microbial genomes shed light on interconnected biogeochemical processes in an aquifer system.</title>
        <authorList>
            <person name="Anantharaman K."/>
            <person name="Brown C.T."/>
            <person name="Hug L.A."/>
            <person name="Sharon I."/>
            <person name="Castelle C.J."/>
            <person name="Probst A.J."/>
            <person name="Thomas B.C."/>
            <person name="Singh A."/>
            <person name="Wilkins M.J."/>
            <person name="Karaoz U."/>
            <person name="Brodie E.L."/>
            <person name="Williams K.H."/>
            <person name="Hubbard S.S."/>
            <person name="Banfield J.F."/>
        </authorList>
    </citation>
    <scope>NUCLEOTIDE SEQUENCE [LARGE SCALE GENOMIC DNA]</scope>
</reference>
<dbReference type="Proteomes" id="UP000177376">
    <property type="component" value="Unassembled WGS sequence"/>
</dbReference>
<organism evidence="2 3">
    <name type="scientific">Candidatus Buchananbacteria bacterium RIFCSPLOWO2_01_FULL_39_33</name>
    <dbReference type="NCBI Taxonomy" id="1797543"/>
    <lineage>
        <taxon>Bacteria</taxon>
        <taxon>Candidatus Buchananiibacteriota</taxon>
    </lineage>
</organism>
<protein>
    <submittedName>
        <fullName evidence="2">Uncharacterized protein</fullName>
    </submittedName>
</protein>